<keyword evidence="3" id="KW-1185">Reference proteome</keyword>
<reference evidence="2 3" key="1">
    <citation type="journal article" date="2019" name="Nat. Plants">
        <title>Genome sequencing of Musa balbisiana reveals subgenome evolution and function divergence in polyploid bananas.</title>
        <authorList>
            <person name="Yao X."/>
        </authorList>
    </citation>
    <scope>NUCLEOTIDE SEQUENCE [LARGE SCALE GENOMIC DNA]</scope>
    <source>
        <strain evidence="3">cv. DH-PKW</strain>
        <tissue evidence="2">Leaves</tissue>
    </source>
</reference>
<gene>
    <name evidence="2" type="ORF">C4D60_Mb04t38640</name>
</gene>
<sequence>MGKKEDEERRTAVVGRRHRGHLRPYRQGGRGGAKIPRWCDSSLQPHVLFKETKNKQLPEKATINLAAVKEGKWATQEFIHWESFLECRP</sequence>
<proteinExistence type="predicted"/>
<evidence type="ECO:0000256" key="1">
    <source>
        <dbReference type="SAM" id="MobiDB-lite"/>
    </source>
</evidence>
<comment type="caution">
    <text evidence="2">The sequence shown here is derived from an EMBL/GenBank/DDBJ whole genome shotgun (WGS) entry which is preliminary data.</text>
</comment>
<dbReference type="EMBL" id="PYDT01000001">
    <property type="protein sequence ID" value="THU74936.1"/>
    <property type="molecule type" value="Genomic_DNA"/>
</dbReference>
<evidence type="ECO:0000313" key="2">
    <source>
        <dbReference type="EMBL" id="THU74936.1"/>
    </source>
</evidence>
<accession>A0A4S8KHR4</accession>
<dbReference type="Proteomes" id="UP000317650">
    <property type="component" value="Chromosome 4"/>
</dbReference>
<dbReference type="AlphaFoldDB" id="A0A4S8KHR4"/>
<evidence type="ECO:0000313" key="3">
    <source>
        <dbReference type="Proteomes" id="UP000317650"/>
    </source>
</evidence>
<protein>
    <submittedName>
        <fullName evidence="2">Uncharacterized protein</fullName>
    </submittedName>
</protein>
<feature type="compositionally biased region" description="Basic residues" evidence="1">
    <location>
        <begin position="15"/>
        <end position="24"/>
    </location>
</feature>
<feature type="compositionally biased region" description="Basic and acidic residues" evidence="1">
    <location>
        <begin position="1"/>
        <end position="11"/>
    </location>
</feature>
<organism evidence="2 3">
    <name type="scientific">Musa balbisiana</name>
    <name type="common">Banana</name>
    <dbReference type="NCBI Taxonomy" id="52838"/>
    <lineage>
        <taxon>Eukaryota</taxon>
        <taxon>Viridiplantae</taxon>
        <taxon>Streptophyta</taxon>
        <taxon>Embryophyta</taxon>
        <taxon>Tracheophyta</taxon>
        <taxon>Spermatophyta</taxon>
        <taxon>Magnoliopsida</taxon>
        <taxon>Liliopsida</taxon>
        <taxon>Zingiberales</taxon>
        <taxon>Musaceae</taxon>
        <taxon>Musa</taxon>
    </lineage>
</organism>
<name>A0A4S8KHR4_MUSBA</name>
<feature type="region of interest" description="Disordered" evidence="1">
    <location>
        <begin position="1"/>
        <end position="36"/>
    </location>
</feature>